<organism evidence="2 3">
    <name type="scientific">Citrobacter koseri</name>
    <name type="common">Citrobacter diversus</name>
    <dbReference type="NCBI Taxonomy" id="545"/>
    <lineage>
        <taxon>Bacteria</taxon>
        <taxon>Pseudomonadati</taxon>
        <taxon>Pseudomonadota</taxon>
        <taxon>Gammaproteobacteria</taxon>
        <taxon>Enterobacterales</taxon>
        <taxon>Enterobacteriaceae</taxon>
        <taxon>Citrobacter</taxon>
    </lineage>
</organism>
<gene>
    <name evidence="2" type="primary">eutD_1</name>
    <name evidence="2" type="ORF">NCTC10786_02343</name>
</gene>
<reference evidence="2 3" key="1">
    <citation type="submission" date="2018-06" db="EMBL/GenBank/DDBJ databases">
        <authorList>
            <consortium name="Pathogen Informatics"/>
            <person name="Doyle S."/>
        </authorList>
    </citation>
    <scope>NUCLEOTIDE SEQUENCE [LARGE SCALE GENOMIC DNA]</scope>
    <source>
        <strain evidence="2 3">NCTC10786</strain>
    </source>
</reference>
<dbReference type="Proteomes" id="UP000251584">
    <property type="component" value="Unassembled WGS sequence"/>
</dbReference>
<evidence type="ECO:0000313" key="3">
    <source>
        <dbReference type="Proteomes" id="UP000251584"/>
    </source>
</evidence>
<dbReference type="Pfam" id="PF01515">
    <property type="entry name" value="PTA_PTB"/>
    <property type="match status" value="1"/>
</dbReference>
<dbReference type="InterPro" id="IPR042113">
    <property type="entry name" value="P_AcTrfase_dom1"/>
</dbReference>
<dbReference type="InterPro" id="IPR002505">
    <property type="entry name" value="PTA_PTB"/>
</dbReference>
<sequence>MIIERCREQALRAPARVVFPDALDVRVLKAAHYLQRHGLARPVLVTSRLRYASLRSLTVSRWMVFR</sequence>
<evidence type="ECO:0000313" key="2">
    <source>
        <dbReference type="EMBL" id="SQB28406.1"/>
    </source>
</evidence>
<name>A0A2X2VGW7_CITKO</name>
<evidence type="ECO:0000259" key="1">
    <source>
        <dbReference type="Pfam" id="PF01515"/>
    </source>
</evidence>
<protein>
    <submittedName>
        <fullName evidence="2">Phosphotransacetylase</fullName>
    </submittedName>
</protein>
<dbReference type="SUPFAM" id="SSF53659">
    <property type="entry name" value="Isocitrate/Isopropylmalate dehydrogenase-like"/>
    <property type="match status" value="1"/>
</dbReference>
<dbReference type="GO" id="GO:0016746">
    <property type="term" value="F:acyltransferase activity"/>
    <property type="evidence" value="ECO:0007669"/>
    <property type="project" value="InterPro"/>
</dbReference>
<accession>A0A2X2VGW7</accession>
<proteinExistence type="predicted"/>
<dbReference type="Gene3D" id="3.40.50.10950">
    <property type="match status" value="1"/>
</dbReference>
<dbReference type="EMBL" id="UAVY01000004">
    <property type="protein sequence ID" value="SQB28406.1"/>
    <property type="molecule type" value="Genomic_DNA"/>
</dbReference>
<feature type="domain" description="Phosphate acetyl/butaryl transferase" evidence="1">
    <location>
        <begin position="1"/>
        <end position="50"/>
    </location>
</feature>
<dbReference type="AlphaFoldDB" id="A0A2X2VGW7"/>